<dbReference type="AlphaFoldDB" id="B6K4M4"/>
<dbReference type="OrthoDB" id="3064516at2759"/>
<accession>B6K4M4</accession>
<keyword evidence="8" id="KW-0812">Transmembrane</keyword>
<keyword evidence="5 7" id="KW-0862">Zinc</keyword>
<evidence type="ECO:0000256" key="1">
    <source>
        <dbReference type="ARBA" id="ARBA00006247"/>
    </source>
</evidence>
<dbReference type="CDD" id="cd05674">
    <property type="entry name" value="M20_yscS"/>
    <property type="match status" value="1"/>
</dbReference>
<dbReference type="JaponicusDB" id="SJAG_03586">
    <property type="gene designation" value="cps1"/>
</dbReference>
<keyword evidence="4" id="KW-0378">Hydrolase</keyword>
<evidence type="ECO:0000259" key="9">
    <source>
        <dbReference type="Pfam" id="PF07687"/>
    </source>
</evidence>
<gene>
    <name evidence="11" type="primary">cps1</name>
    <name evidence="10" type="ORF">SJAG_03586</name>
</gene>
<evidence type="ECO:0000256" key="2">
    <source>
        <dbReference type="ARBA" id="ARBA00022670"/>
    </source>
</evidence>
<dbReference type="PANTHER" id="PTHR45962:SF1">
    <property type="entry name" value="N-FATTY-ACYL-AMINO ACID SYNTHASE_HYDROLASE PM20D1"/>
    <property type="match status" value="1"/>
</dbReference>
<feature type="binding site" evidence="7">
    <location>
        <position position="243"/>
    </location>
    <ligand>
        <name>Zn(2+)</name>
        <dbReference type="ChEBI" id="CHEBI:29105"/>
        <label>2</label>
    </ligand>
</feature>
<dbReference type="InterPro" id="IPR002933">
    <property type="entry name" value="Peptidase_M20"/>
</dbReference>
<organism evidence="10 12">
    <name type="scientific">Schizosaccharomyces japonicus (strain yFS275 / FY16936)</name>
    <name type="common">Fission yeast</name>
    <dbReference type="NCBI Taxonomy" id="402676"/>
    <lineage>
        <taxon>Eukaryota</taxon>
        <taxon>Fungi</taxon>
        <taxon>Dikarya</taxon>
        <taxon>Ascomycota</taxon>
        <taxon>Taphrinomycotina</taxon>
        <taxon>Schizosaccharomycetes</taxon>
        <taxon>Schizosaccharomycetales</taxon>
        <taxon>Schizosaccharomycetaceae</taxon>
        <taxon>Schizosaccharomyces</taxon>
    </lineage>
</organism>
<comment type="similarity">
    <text evidence="1">Belongs to the peptidase M20A family.</text>
</comment>
<dbReference type="Gene3D" id="3.30.70.360">
    <property type="match status" value="1"/>
</dbReference>
<feature type="binding site" evidence="7">
    <location>
        <position position="278"/>
    </location>
    <ligand>
        <name>Zn(2+)</name>
        <dbReference type="ChEBI" id="CHEBI:29105"/>
        <label>1</label>
    </ligand>
</feature>
<evidence type="ECO:0000256" key="4">
    <source>
        <dbReference type="ARBA" id="ARBA00022801"/>
    </source>
</evidence>
<dbReference type="OMA" id="PNTINEW"/>
<keyword evidence="2" id="KW-0645">Protease</keyword>
<feature type="active site" description="Proton acceptor" evidence="6">
    <location>
        <position position="277"/>
    </location>
</feature>
<dbReference type="eggNOG" id="KOG2275">
    <property type="taxonomic scope" value="Eukaryota"/>
</dbReference>
<dbReference type="STRING" id="402676.B6K4M4"/>
<dbReference type="GO" id="GO:0046872">
    <property type="term" value="F:metal ion binding"/>
    <property type="evidence" value="ECO:0007669"/>
    <property type="project" value="UniProtKB-KW"/>
</dbReference>
<protein>
    <submittedName>
        <fullName evidence="10">Vacuolar carboxypeptidase</fullName>
    </submittedName>
</protein>
<dbReference type="Gene3D" id="3.40.630.10">
    <property type="entry name" value="Zn peptidases"/>
    <property type="match status" value="1"/>
</dbReference>
<dbReference type="InterPro" id="IPR011650">
    <property type="entry name" value="Peptidase_M20_dimer"/>
</dbReference>
<keyword evidence="10" id="KW-0121">Carboxypeptidase</keyword>
<evidence type="ECO:0000313" key="10">
    <source>
        <dbReference type="EMBL" id="EEB08431.1"/>
    </source>
</evidence>
<evidence type="ECO:0000313" key="12">
    <source>
        <dbReference type="Proteomes" id="UP000001744"/>
    </source>
</evidence>
<dbReference type="Pfam" id="PF07687">
    <property type="entry name" value="M20_dimer"/>
    <property type="match status" value="1"/>
</dbReference>
<dbReference type="Proteomes" id="UP000001744">
    <property type="component" value="Unassembled WGS sequence"/>
</dbReference>
<dbReference type="InterPro" id="IPR017141">
    <property type="entry name" value="Pept_M20_carboxypep"/>
</dbReference>
<dbReference type="HOGENOM" id="CLU_021802_11_0_1"/>
<dbReference type="InterPro" id="IPR047177">
    <property type="entry name" value="Pept_M20A"/>
</dbReference>
<keyword evidence="3 7" id="KW-0479">Metal-binding</keyword>
<dbReference type="GO" id="GO:0004180">
    <property type="term" value="F:carboxypeptidase activity"/>
    <property type="evidence" value="ECO:0000318"/>
    <property type="project" value="GO_Central"/>
</dbReference>
<keyword evidence="8" id="KW-1133">Transmembrane helix</keyword>
<keyword evidence="8" id="KW-0472">Membrane</keyword>
<feature type="transmembrane region" description="Helical" evidence="8">
    <location>
        <begin position="22"/>
        <end position="41"/>
    </location>
</feature>
<feature type="domain" description="Peptidase M20 dimerisation" evidence="9">
    <location>
        <begin position="325"/>
        <end position="466"/>
    </location>
</feature>
<evidence type="ECO:0000256" key="6">
    <source>
        <dbReference type="PIRSR" id="PIRSR037217-1"/>
    </source>
</evidence>
<dbReference type="GO" id="GO:0051603">
    <property type="term" value="P:proteolysis involved in protein catabolic process"/>
    <property type="evidence" value="ECO:0000318"/>
    <property type="project" value="GO_Central"/>
</dbReference>
<proteinExistence type="inferred from homology"/>
<name>B6K4M4_SCHJY</name>
<evidence type="ECO:0000256" key="8">
    <source>
        <dbReference type="SAM" id="Phobius"/>
    </source>
</evidence>
<dbReference type="PANTHER" id="PTHR45962">
    <property type="entry name" value="N-FATTY-ACYL-AMINO ACID SYNTHASE/HYDROLASE PM20D1"/>
    <property type="match status" value="1"/>
</dbReference>
<dbReference type="GeneID" id="7048845"/>
<sequence length="601" mass="68259">MPKETLDAVVGQPERKFRKPRIYRWIFSAVVGVFLFITSHYDFSNNQTDVASVEDNGLDGHHRNPLFELEKETSDFLDELDVPEDNEYVERSRGYDDVCMQPIARNPKREAFIGNVSTLDIIASDSFRNDSLERFKQVLNVPSVSYDDMGPVDEDPRWKIFSVLEEKLRSLFPTTFGHIKFERVAGHGFLFTWEGSDSSLKPIVFMAHQDVVPVAESSLNLWLYPPFNATYHDGNVYARGAVDDKSSLVAIFETFELLAKSNWTPKRTVIASIGFDEEISGFYSAKYLADRLYSRYGPNGVELILDEGGFMLDFFGKRYVAVSVSEKGYVDVELSLKTAGGHSSVPPARTNIELMSELILEQGQFHPNLIKESPFFASLQCFAKYSPKMHPKLRHLIKKGDVHRLSRVLSRSAMFRYFFTTSKAVDVIKGGVKANALPEQTVALVNHRIAHGNSIADVKKFYKRTLVTFAKHHHLILDLFNETLHEPKKPLGYLSASMIKPLEPAPISPYGPDAKAFHTLGAAIKHTFGNESIVVPTLMPANTDTRHYWNVSENIFRWTPVNRDMGRKLGNAHTVNEYIPYDGHMDSINFFHELIRIYDEA</sequence>
<dbReference type="GO" id="GO:0004181">
    <property type="term" value="F:metallocarboxypeptidase activity"/>
    <property type="evidence" value="ECO:0007669"/>
    <property type="project" value="InterPro"/>
</dbReference>
<dbReference type="EMBL" id="KE651167">
    <property type="protein sequence ID" value="EEB08431.1"/>
    <property type="molecule type" value="Genomic_DNA"/>
</dbReference>
<dbReference type="SUPFAM" id="SSF53187">
    <property type="entry name" value="Zn-dependent exopeptidases"/>
    <property type="match status" value="1"/>
</dbReference>
<dbReference type="Pfam" id="PF01546">
    <property type="entry name" value="Peptidase_M20"/>
    <property type="match status" value="1"/>
</dbReference>
<feature type="active site" evidence="6">
    <location>
        <position position="210"/>
    </location>
</feature>
<feature type="binding site" evidence="7">
    <location>
        <position position="208"/>
    </location>
    <ligand>
        <name>Zn(2+)</name>
        <dbReference type="ChEBI" id="CHEBI:29105"/>
        <label>2</label>
    </ligand>
</feature>
<dbReference type="InterPro" id="IPR036264">
    <property type="entry name" value="Bact_exopeptidase_dim_dom"/>
</dbReference>
<evidence type="ECO:0000256" key="5">
    <source>
        <dbReference type="ARBA" id="ARBA00022833"/>
    </source>
</evidence>
<dbReference type="GO" id="GO:0000328">
    <property type="term" value="C:fungal-type vacuole lumen"/>
    <property type="evidence" value="ECO:0000318"/>
    <property type="project" value="GO_Central"/>
</dbReference>
<dbReference type="VEuPathDB" id="FungiDB:SJAG_03586"/>
<feature type="binding site" evidence="7">
    <location>
        <position position="306"/>
    </location>
    <ligand>
        <name>Zn(2+)</name>
        <dbReference type="ChEBI" id="CHEBI:29105"/>
        <label>2</label>
    </ligand>
</feature>
<keyword evidence="12" id="KW-1185">Reference proteome</keyword>
<feature type="binding site" evidence="7">
    <location>
        <position position="573"/>
    </location>
    <ligand>
        <name>Zn(2+)</name>
        <dbReference type="ChEBI" id="CHEBI:29105"/>
        <label>1</label>
    </ligand>
</feature>
<evidence type="ECO:0000256" key="3">
    <source>
        <dbReference type="ARBA" id="ARBA00022723"/>
    </source>
</evidence>
<dbReference type="RefSeq" id="XP_002174724.1">
    <property type="nucleotide sequence ID" value="XM_002174688.2"/>
</dbReference>
<dbReference type="SUPFAM" id="SSF55031">
    <property type="entry name" value="Bacterial exopeptidase dimerisation domain"/>
    <property type="match status" value="1"/>
</dbReference>
<dbReference type="Gene3D" id="1.10.150.900">
    <property type="match status" value="1"/>
</dbReference>
<evidence type="ECO:0000313" key="11">
    <source>
        <dbReference type="JaponicusDB" id="SJAG_03586"/>
    </source>
</evidence>
<reference evidence="10 12" key="1">
    <citation type="journal article" date="2011" name="Science">
        <title>Comparative functional genomics of the fission yeasts.</title>
        <authorList>
            <person name="Rhind N."/>
            <person name="Chen Z."/>
            <person name="Yassour M."/>
            <person name="Thompson D.A."/>
            <person name="Haas B.J."/>
            <person name="Habib N."/>
            <person name="Wapinski I."/>
            <person name="Roy S."/>
            <person name="Lin M.F."/>
            <person name="Heiman D.I."/>
            <person name="Young S.K."/>
            <person name="Furuya K."/>
            <person name="Guo Y."/>
            <person name="Pidoux A."/>
            <person name="Chen H.M."/>
            <person name="Robbertse B."/>
            <person name="Goldberg J.M."/>
            <person name="Aoki K."/>
            <person name="Bayne E.H."/>
            <person name="Berlin A.M."/>
            <person name="Desjardins C.A."/>
            <person name="Dobbs E."/>
            <person name="Dukaj L."/>
            <person name="Fan L."/>
            <person name="FitzGerald M.G."/>
            <person name="French C."/>
            <person name="Gujja S."/>
            <person name="Hansen K."/>
            <person name="Keifenheim D."/>
            <person name="Levin J.Z."/>
            <person name="Mosher R.A."/>
            <person name="Mueller C.A."/>
            <person name="Pfiffner J."/>
            <person name="Priest M."/>
            <person name="Russ C."/>
            <person name="Smialowska A."/>
            <person name="Swoboda P."/>
            <person name="Sykes S.M."/>
            <person name="Vaughn M."/>
            <person name="Vengrova S."/>
            <person name="Yoder R."/>
            <person name="Zeng Q."/>
            <person name="Allshire R."/>
            <person name="Baulcombe D."/>
            <person name="Birren B.W."/>
            <person name="Brown W."/>
            <person name="Ekwall K."/>
            <person name="Kellis M."/>
            <person name="Leatherwood J."/>
            <person name="Levin H."/>
            <person name="Margalit H."/>
            <person name="Martienssen R."/>
            <person name="Nieduszynski C.A."/>
            <person name="Spatafora J.W."/>
            <person name="Friedman N."/>
            <person name="Dalgaard J.Z."/>
            <person name="Baumann P."/>
            <person name="Niki H."/>
            <person name="Regev A."/>
            <person name="Nusbaum C."/>
        </authorList>
    </citation>
    <scope>NUCLEOTIDE SEQUENCE [LARGE SCALE GENOMIC DNA]</scope>
    <source>
        <strain evidence="12">yFS275 / FY16936</strain>
    </source>
</reference>
<dbReference type="PIRSF" id="PIRSF037217">
    <property type="entry name" value="Carboxypeptidase_S"/>
    <property type="match status" value="1"/>
</dbReference>
<evidence type="ECO:0000256" key="7">
    <source>
        <dbReference type="PIRSR" id="PIRSR037217-2"/>
    </source>
</evidence>
<feature type="binding site" evidence="7">
    <location>
        <position position="243"/>
    </location>
    <ligand>
        <name>Zn(2+)</name>
        <dbReference type="ChEBI" id="CHEBI:29105"/>
        <label>1</label>
    </ligand>
</feature>